<evidence type="ECO:0000313" key="2">
    <source>
        <dbReference type="EMBL" id="AXC13774.1"/>
    </source>
</evidence>
<gene>
    <name evidence="2" type="ORF">ACPOL_4502</name>
</gene>
<dbReference type="PRINTS" id="PR00080">
    <property type="entry name" value="SDRFAMILY"/>
</dbReference>
<organism evidence="2 3">
    <name type="scientific">Acidisarcina polymorpha</name>
    <dbReference type="NCBI Taxonomy" id="2211140"/>
    <lineage>
        <taxon>Bacteria</taxon>
        <taxon>Pseudomonadati</taxon>
        <taxon>Acidobacteriota</taxon>
        <taxon>Terriglobia</taxon>
        <taxon>Terriglobales</taxon>
        <taxon>Acidobacteriaceae</taxon>
        <taxon>Acidisarcina</taxon>
    </lineage>
</organism>
<dbReference type="PANTHER" id="PTHR42879">
    <property type="entry name" value="3-OXOACYL-(ACYL-CARRIER-PROTEIN) REDUCTASE"/>
    <property type="match status" value="1"/>
</dbReference>
<dbReference type="Pfam" id="PF13561">
    <property type="entry name" value="adh_short_C2"/>
    <property type="match status" value="1"/>
</dbReference>
<dbReference type="KEGG" id="abas:ACPOL_4502"/>
<dbReference type="FunFam" id="3.40.50.720:FF:000084">
    <property type="entry name" value="Short-chain dehydrogenase reductase"/>
    <property type="match status" value="1"/>
</dbReference>
<comment type="similarity">
    <text evidence="1">Belongs to the short-chain dehydrogenases/reductases (SDR) family.</text>
</comment>
<accession>A0A2Z5G4L3</accession>
<sequence>MDLQLNGKRALVTGSTSGIGEQIAKTLAGEGVQVVVHGRRKAEADRVVQEITATGGMAIAAIGDLGSDEETANVVNVSLSVFGGIDILVNNAGAFPMKPWLLSTAAEWIDLYNANVGSVVRLVTQLVPSMVERKWGRVVMLGSFLGPMPGPPVANYGTTKAANIAQAVSLAKELGGTGVTANTVSPGPIRTPGMEAGAREMMTSQGQEYNFDTFEQFYVQQTRLPAGRIGSPMDIANMVAFLSSPLADFITGANLRVDGGMMPTTN</sequence>
<dbReference type="RefSeq" id="WP_161557469.1">
    <property type="nucleotide sequence ID" value="NZ_CP030840.1"/>
</dbReference>
<keyword evidence="3" id="KW-1185">Reference proteome</keyword>
<evidence type="ECO:0000256" key="1">
    <source>
        <dbReference type="ARBA" id="ARBA00006484"/>
    </source>
</evidence>
<reference evidence="2 3" key="1">
    <citation type="journal article" date="2018" name="Front. Microbiol.">
        <title>Hydrolytic Capabilities as a Key to Environmental Success: Chitinolytic and Cellulolytic Acidobacteria From Acidic Sub-arctic Soils and Boreal Peatlands.</title>
        <authorList>
            <person name="Belova S.E."/>
            <person name="Ravin N.V."/>
            <person name="Pankratov T.A."/>
            <person name="Rakitin A.L."/>
            <person name="Ivanova A.A."/>
            <person name="Beletsky A.V."/>
            <person name="Mardanov A.V."/>
            <person name="Sinninghe Damste J.S."/>
            <person name="Dedysh S.N."/>
        </authorList>
    </citation>
    <scope>NUCLEOTIDE SEQUENCE [LARGE SCALE GENOMIC DNA]</scope>
    <source>
        <strain evidence="2 3">SBC82</strain>
    </source>
</reference>
<dbReference type="InterPro" id="IPR002347">
    <property type="entry name" value="SDR_fam"/>
</dbReference>
<evidence type="ECO:0000313" key="3">
    <source>
        <dbReference type="Proteomes" id="UP000253606"/>
    </source>
</evidence>
<dbReference type="PANTHER" id="PTHR42879:SF2">
    <property type="entry name" value="3-OXOACYL-[ACYL-CARRIER-PROTEIN] REDUCTASE FABG"/>
    <property type="match status" value="1"/>
</dbReference>
<dbReference type="EMBL" id="CP030840">
    <property type="protein sequence ID" value="AXC13774.1"/>
    <property type="molecule type" value="Genomic_DNA"/>
</dbReference>
<dbReference type="InterPro" id="IPR050259">
    <property type="entry name" value="SDR"/>
</dbReference>
<dbReference type="PRINTS" id="PR00081">
    <property type="entry name" value="GDHRDH"/>
</dbReference>
<proteinExistence type="inferred from homology"/>
<protein>
    <submittedName>
        <fullName evidence="2">Short-chain dehydrogenase/reductase SDR</fullName>
    </submittedName>
</protein>
<dbReference type="Gene3D" id="3.40.50.720">
    <property type="entry name" value="NAD(P)-binding Rossmann-like Domain"/>
    <property type="match status" value="1"/>
</dbReference>
<dbReference type="AlphaFoldDB" id="A0A2Z5G4L3"/>
<dbReference type="InterPro" id="IPR036291">
    <property type="entry name" value="NAD(P)-bd_dom_sf"/>
</dbReference>
<name>A0A2Z5G4L3_9BACT</name>
<dbReference type="Proteomes" id="UP000253606">
    <property type="component" value="Chromosome"/>
</dbReference>
<dbReference type="SUPFAM" id="SSF51735">
    <property type="entry name" value="NAD(P)-binding Rossmann-fold domains"/>
    <property type="match status" value="1"/>
</dbReference>